<dbReference type="InterPro" id="IPR000999">
    <property type="entry name" value="RNase_III_dom"/>
</dbReference>
<dbReference type="GO" id="GO:0004525">
    <property type="term" value="F:ribonuclease III activity"/>
    <property type="evidence" value="ECO:0007669"/>
    <property type="project" value="InterPro"/>
</dbReference>
<evidence type="ECO:0000256" key="7">
    <source>
        <dbReference type="ARBA" id="ARBA00022840"/>
    </source>
</evidence>
<keyword evidence="6" id="KW-0347">Helicase</keyword>
<keyword evidence="3" id="KW-0677">Repeat</keyword>
<dbReference type="GO" id="GO:0005524">
    <property type="term" value="F:ATP binding"/>
    <property type="evidence" value="ECO:0007669"/>
    <property type="project" value="UniProtKB-KW"/>
</dbReference>
<dbReference type="SMART" id="SM00487">
    <property type="entry name" value="DEXDc"/>
    <property type="match status" value="1"/>
</dbReference>
<dbReference type="Gene3D" id="1.10.1520.10">
    <property type="entry name" value="Ribonuclease III domain"/>
    <property type="match status" value="2"/>
</dbReference>
<feature type="domain" description="Helicase C-terminal" evidence="15">
    <location>
        <begin position="347"/>
        <end position="512"/>
    </location>
</feature>
<evidence type="ECO:0000256" key="1">
    <source>
        <dbReference type="ARBA" id="ARBA00001936"/>
    </source>
</evidence>
<dbReference type="InterPro" id="IPR036389">
    <property type="entry name" value="RNase_III_sf"/>
</dbReference>
<dbReference type="OrthoDB" id="416741at2759"/>
<dbReference type="GO" id="GO:0031047">
    <property type="term" value="P:regulatory ncRNA-mediated gene silencing"/>
    <property type="evidence" value="ECO:0007669"/>
    <property type="project" value="UniProtKB-KW"/>
</dbReference>
<dbReference type="Pfam" id="PF00636">
    <property type="entry name" value="Ribonuclease_3"/>
    <property type="match status" value="2"/>
</dbReference>
<dbReference type="InterPro" id="IPR014001">
    <property type="entry name" value="Helicase_ATP-bd"/>
</dbReference>
<evidence type="ECO:0000256" key="8">
    <source>
        <dbReference type="ARBA" id="ARBA00022842"/>
    </source>
</evidence>
<keyword evidence="8" id="KW-0460">Magnesium</keyword>
<dbReference type="InterPro" id="IPR038248">
    <property type="entry name" value="Dicer_dimer_sf"/>
</dbReference>
<dbReference type="SMART" id="SM00535">
    <property type="entry name" value="RIBOc"/>
    <property type="match status" value="2"/>
</dbReference>
<protein>
    <submittedName>
        <fullName evidence="17">Dicer-like protein 1</fullName>
    </submittedName>
</protein>
<evidence type="ECO:0000259" key="13">
    <source>
        <dbReference type="PROSITE" id="PS50142"/>
    </source>
</evidence>
<gene>
    <name evidence="17" type="primary">DCL1_1</name>
    <name evidence="17" type="ORF">BGW38_006371</name>
</gene>
<dbReference type="InterPro" id="IPR006935">
    <property type="entry name" value="Helicase/UvrB_N"/>
</dbReference>
<dbReference type="SMART" id="SM00490">
    <property type="entry name" value="HELICc"/>
    <property type="match status" value="1"/>
</dbReference>
<dbReference type="PANTHER" id="PTHR14950:SF37">
    <property type="entry name" value="ENDORIBONUCLEASE DICER"/>
    <property type="match status" value="1"/>
</dbReference>
<feature type="domain" description="RNase III" evidence="13">
    <location>
        <begin position="991"/>
        <end position="1122"/>
    </location>
</feature>
<dbReference type="CDD" id="cd00593">
    <property type="entry name" value="RIBOc"/>
    <property type="match status" value="2"/>
</dbReference>
<dbReference type="GO" id="GO:0004386">
    <property type="term" value="F:helicase activity"/>
    <property type="evidence" value="ECO:0007669"/>
    <property type="project" value="UniProtKB-KW"/>
</dbReference>
<keyword evidence="2" id="KW-0479">Metal-binding</keyword>
<evidence type="ECO:0000313" key="18">
    <source>
        <dbReference type="Proteomes" id="UP000780801"/>
    </source>
</evidence>
<dbReference type="Gene3D" id="1.20.1320.30">
    <property type="match status" value="1"/>
</dbReference>
<evidence type="ECO:0000259" key="15">
    <source>
        <dbReference type="PROSITE" id="PS51194"/>
    </source>
</evidence>
<dbReference type="GO" id="GO:0046872">
    <property type="term" value="F:metal ion binding"/>
    <property type="evidence" value="ECO:0007669"/>
    <property type="project" value="UniProtKB-KW"/>
</dbReference>
<dbReference type="GO" id="GO:0003677">
    <property type="term" value="F:DNA binding"/>
    <property type="evidence" value="ECO:0007669"/>
    <property type="project" value="InterPro"/>
</dbReference>
<dbReference type="InterPro" id="IPR027417">
    <property type="entry name" value="P-loop_NTPase"/>
</dbReference>
<dbReference type="Pfam" id="PF04851">
    <property type="entry name" value="ResIII"/>
    <property type="match status" value="1"/>
</dbReference>
<dbReference type="CDD" id="cd18034">
    <property type="entry name" value="DEXHc_dicer"/>
    <property type="match status" value="1"/>
</dbReference>
<evidence type="ECO:0000256" key="12">
    <source>
        <dbReference type="SAM" id="MobiDB-lite"/>
    </source>
</evidence>
<keyword evidence="4" id="KW-0547">Nucleotide-binding</keyword>
<dbReference type="PROSITE" id="PS51194">
    <property type="entry name" value="HELICASE_CTER"/>
    <property type="match status" value="1"/>
</dbReference>
<dbReference type="GO" id="GO:0006396">
    <property type="term" value="P:RNA processing"/>
    <property type="evidence" value="ECO:0007669"/>
    <property type="project" value="InterPro"/>
</dbReference>
<evidence type="ECO:0000259" key="16">
    <source>
        <dbReference type="PROSITE" id="PS51327"/>
    </source>
</evidence>
<dbReference type="SUPFAM" id="SSF69065">
    <property type="entry name" value="RNase III domain-like"/>
    <property type="match status" value="2"/>
</dbReference>
<dbReference type="InterPro" id="IPR001650">
    <property type="entry name" value="Helicase_C-like"/>
</dbReference>
<dbReference type="PROSITE" id="PS00517">
    <property type="entry name" value="RNASE_3_1"/>
    <property type="match status" value="1"/>
</dbReference>
<dbReference type="GO" id="GO:0003723">
    <property type="term" value="F:RNA binding"/>
    <property type="evidence" value="ECO:0007669"/>
    <property type="project" value="UniProtKB-UniRule"/>
</dbReference>
<feature type="domain" description="Helicase ATP-binding" evidence="14">
    <location>
        <begin position="34"/>
        <end position="216"/>
    </location>
</feature>
<keyword evidence="10" id="KW-0464">Manganese</keyword>
<name>A0A9P6FZ24_9FUNG</name>
<dbReference type="PROSITE" id="PS50142">
    <property type="entry name" value="RNASE_3_2"/>
    <property type="match status" value="2"/>
</dbReference>
<sequence length="1541" mass="174250">MLGAPPSPPVSANATDPGRIRRAADAPRNYQIELAKRAIESNIIAVADTGSGKTMVAVILLKHMVVQARNEAKKTGGKRKMAFFVVDRVPLVTQQYEYIHNNSDIALKELCGSMGVDSYSNSEWGQIFEEHEAIVLTGQILYNILQHAFWKIEDCCLIIFDECHHAVGDHNYRLIMREFYEAAEKDQRPKIFGMTASPPKNKGPREFEASYHEKTLHSTIVAAPHDEIIKYVKLPEERCVRYVYAEGERERLKEESERDCANILLFCRLQENQSVMSTPLRNYEIAVEDLGPWGAKVLWEYSCNAMQQDSSVAKEDRNATINNAAVIVQDKLPKLKPCKNLSNVSPKIRALVDVLREYTNPNFCGIVFVQRRVFAHVLCHFIEECNQEFGQSFGLEHLKPVVLTGHVGKNDYLKFKMQLREQKRILQNFRKGDFNLLIATDVAEEGLDIRRCNLVIRFDVNLTLISFIQARGRARDMASDYVILQDASDHRDTLTKFKREEQQMRDWCNGLIGDRISRVVGGEDPDEDNDNDYEDMGLIQELAGIETVCIDPETGARLTFTSAIGLLSQYCDSLPSDIYTQGLKPKYQPIASEPGEQVYQVTLPPNAPASVFVSDALSTIVLARRSAAFKACKELHRLGVLTNRWLPFRKSSAVEDREANSANSGTEATAESATREYPVVEPKFWDHKIILTSDSNANQVRDQERTLHLSITVLEPWLYQVDGQEPSAGPSVLQSHRKLALLTKETLPQFDPIELFSETTSYRVEMKVMERKVELAYGQVQDLEQFTQKLFYHVHRKDVDVGSLNSGMRFLVAPLRWDASLSKDDTRDTQYLLEQAIDWADVTRATTPEYGTAIENSDLTWDRLQDLLLFEPTAKQRFYYPVALRKDLTPLSPIPVIHDICREKDHQGKPFSTMFQFDIRDLDQPIIQVTRVERSTNMLQTVKKQKAAQKKSAAQFLIPEHCMASPIAASVLHSAKWMVSVLTRLDGLLMASEFKHRFGLHSIQTQLILEALTASNKCYAMNFQRLEHLGDTFLKLMVTVDLFIRFPLLDEGSLTRKCSDRVNNQRLLRHSRSHQLGQYLIQGEIENTHFSQSHPRPPQKISNKTMADLIESTLGAAFLSGGLEAAFETAMVLLDPLDGIQNWADFATAYENLTSCPNDLHSPCNTPRSRQNASDLSNYENIEESLGYRFKDRLLLKQALTHASWSNTGIVGETGGSCYQRLEFLGDALLGMLVTDYCVKRYPNCGPGILHKTKTASVNFKTLGVLSITSGFHRHIIHFSPELGGNICSTVQQLQDAYEAAVTKKKKKKVSSIQPTQTAIPFSRSVSQRLIDAIDLAQTIPVVGPIPEQLEGEFWVHFDIPKVLGDVFESILGAIYIDSGWDYAVLQRHFDERIKPFLEKHISDNTLTSDPLTTFTQTIQAAGCQNAKIYSYNEGKLPKHIKEALPQPQLSQEPRRQGQDPNSVDQTAVLVIHDKLAGTAMAENTEKAKKILARDTVEILRNQLFWLDDYCTCPKRLKITLQLQQTLKSTSPPEDMLIPTF</sequence>
<accession>A0A9P6FZ24</accession>
<dbReference type="PROSITE" id="PS51327">
    <property type="entry name" value="DICER_DSRBF"/>
    <property type="match status" value="1"/>
</dbReference>
<dbReference type="InterPro" id="IPR005034">
    <property type="entry name" value="Dicer_dimerisation"/>
</dbReference>
<dbReference type="Gene3D" id="3.40.50.300">
    <property type="entry name" value="P-loop containing nucleotide triphosphate hydrolases"/>
    <property type="match status" value="3"/>
</dbReference>
<evidence type="ECO:0000256" key="11">
    <source>
        <dbReference type="PROSITE-ProRule" id="PRU00657"/>
    </source>
</evidence>
<evidence type="ECO:0000313" key="17">
    <source>
        <dbReference type="EMBL" id="KAF9584463.1"/>
    </source>
</evidence>
<dbReference type="EMBL" id="JAABOA010000406">
    <property type="protein sequence ID" value="KAF9584463.1"/>
    <property type="molecule type" value="Genomic_DNA"/>
</dbReference>
<dbReference type="Gene3D" id="2.170.260.10">
    <property type="entry name" value="paz domain"/>
    <property type="match status" value="1"/>
</dbReference>
<comment type="caution">
    <text evidence="17">The sequence shown here is derived from an EMBL/GenBank/DDBJ whole genome shotgun (WGS) entry which is preliminary data.</text>
</comment>
<evidence type="ECO:0000256" key="4">
    <source>
        <dbReference type="ARBA" id="ARBA00022741"/>
    </source>
</evidence>
<evidence type="ECO:0000256" key="2">
    <source>
        <dbReference type="ARBA" id="ARBA00022723"/>
    </source>
</evidence>
<dbReference type="Pfam" id="PF03368">
    <property type="entry name" value="Dicer_dimer"/>
    <property type="match status" value="1"/>
</dbReference>
<dbReference type="SUPFAM" id="SSF52540">
    <property type="entry name" value="P-loop containing nucleoside triphosphate hydrolases"/>
    <property type="match status" value="1"/>
</dbReference>
<keyword evidence="7" id="KW-0067">ATP-binding</keyword>
<comment type="similarity">
    <text evidence="11">Belongs to the helicase family. Dicer subfamily.</text>
</comment>
<dbReference type="PROSITE" id="PS51192">
    <property type="entry name" value="HELICASE_ATP_BIND_1"/>
    <property type="match status" value="1"/>
</dbReference>
<evidence type="ECO:0000256" key="10">
    <source>
        <dbReference type="ARBA" id="ARBA00023211"/>
    </source>
</evidence>
<evidence type="ECO:0000259" key="14">
    <source>
        <dbReference type="PROSITE" id="PS51192"/>
    </source>
</evidence>
<dbReference type="Proteomes" id="UP000780801">
    <property type="component" value="Unassembled WGS sequence"/>
</dbReference>
<keyword evidence="9" id="KW-0943">RNA-mediated gene silencing</keyword>
<dbReference type="PANTHER" id="PTHR14950">
    <property type="entry name" value="DICER-RELATED"/>
    <property type="match status" value="1"/>
</dbReference>
<evidence type="ECO:0000256" key="9">
    <source>
        <dbReference type="ARBA" id="ARBA00023158"/>
    </source>
</evidence>
<comment type="cofactor">
    <cofactor evidence="1">
        <name>Mn(2+)</name>
        <dbReference type="ChEBI" id="CHEBI:29035"/>
    </cofactor>
</comment>
<proteinExistence type="inferred from homology"/>
<evidence type="ECO:0000256" key="3">
    <source>
        <dbReference type="ARBA" id="ARBA00022737"/>
    </source>
</evidence>
<reference evidence="17" key="1">
    <citation type="journal article" date="2020" name="Fungal Divers.">
        <title>Resolving the Mortierellaceae phylogeny through synthesis of multi-gene phylogenetics and phylogenomics.</title>
        <authorList>
            <person name="Vandepol N."/>
            <person name="Liber J."/>
            <person name="Desiro A."/>
            <person name="Na H."/>
            <person name="Kennedy M."/>
            <person name="Barry K."/>
            <person name="Grigoriev I.V."/>
            <person name="Miller A.N."/>
            <person name="O'Donnell K."/>
            <person name="Stajich J.E."/>
            <person name="Bonito G."/>
        </authorList>
    </citation>
    <scope>NUCLEOTIDE SEQUENCE</scope>
    <source>
        <strain evidence="17">KOD1015</strain>
    </source>
</reference>
<feature type="domain" description="Dicer dsRNA-binding fold" evidence="16">
    <location>
        <begin position="563"/>
        <end position="655"/>
    </location>
</feature>
<keyword evidence="11" id="KW-0694">RNA-binding</keyword>
<keyword evidence="5" id="KW-0378">Hydrolase</keyword>
<keyword evidence="18" id="KW-1185">Reference proteome</keyword>
<feature type="domain" description="RNase III" evidence="13">
    <location>
        <begin position="1179"/>
        <end position="1380"/>
    </location>
</feature>
<dbReference type="Gene3D" id="3.30.160.380">
    <property type="entry name" value="Dicer dimerisation domain"/>
    <property type="match status" value="1"/>
</dbReference>
<feature type="region of interest" description="Disordered" evidence="12">
    <location>
        <begin position="1"/>
        <end position="21"/>
    </location>
</feature>
<dbReference type="Pfam" id="PF00271">
    <property type="entry name" value="Helicase_C"/>
    <property type="match status" value="1"/>
</dbReference>
<organism evidence="17 18">
    <name type="scientific">Lunasporangiospora selenospora</name>
    <dbReference type="NCBI Taxonomy" id="979761"/>
    <lineage>
        <taxon>Eukaryota</taxon>
        <taxon>Fungi</taxon>
        <taxon>Fungi incertae sedis</taxon>
        <taxon>Mucoromycota</taxon>
        <taxon>Mortierellomycotina</taxon>
        <taxon>Mortierellomycetes</taxon>
        <taxon>Mortierellales</taxon>
        <taxon>Mortierellaceae</taxon>
        <taxon>Lunasporangiospora</taxon>
    </lineage>
</organism>
<evidence type="ECO:0000256" key="6">
    <source>
        <dbReference type="ARBA" id="ARBA00022806"/>
    </source>
</evidence>
<evidence type="ECO:0000256" key="5">
    <source>
        <dbReference type="ARBA" id="ARBA00022801"/>
    </source>
</evidence>